<protein>
    <submittedName>
        <fullName evidence="15">TonB-dependent receptor</fullName>
    </submittedName>
</protein>
<accession>A0ABT2CS92</accession>
<keyword evidence="12" id="KW-0732">Signal</keyword>
<dbReference type="PANTHER" id="PTHR47234">
    <property type="match status" value="1"/>
</dbReference>
<keyword evidence="8 15" id="KW-0675">Receptor</keyword>
<keyword evidence="7 10" id="KW-0472">Membrane</keyword>
<name>A0ABT2CS92_9BURK</name>
<comment type="caution">
    <text evidence="15">The sequence shown here is derived from an EMBL/GenBank/DDBJ whole genome shotgun (WGS) entry which is preliminary data.</text>
</comment>
<evidence type="ECO:0000256" key="2">
    <source>
        <dbReference type="ARBA" id="ARBA00009810"/>
    </source>
</evidence>
<keyword evidence="4 10" id="KW-1134">Transmembrane beta strand</keyword>
<evidence type="ECO:0000256" key="3">
    <source>
        <dbReference type="ARBA" id="ARBA00022448"/>
    </source>
</evidence>
<feature type="signal peptide" evidence="12">
    <location>
        <begin position="1"/>
        <end position="27"/>
    </location>
</feature>
<keyword evidence="6 11" id="KW-0798">TonB box</keyword>
<dbReference type="Proteomes" id="UP001204621">
    <property type="component" value="Unassembled WGS sequence"/>
</dbReference>
<evidence type="ECO:0000256" key="8">
    <source>
        <dbReference type="ARBA" id="ARBA00023170"/>
    </source>
</evidence>
<dbReference type="InterPro" id="IPR036942">
    <property type="entry name" value="Beta-barrel_TonB_sf"/>
</dbReference>
<evidence type="ECO:0000256" key="12">
    <source>
        <dbReference type="SAM" id="SignalP"/>
    </source>
</evidence>
<dbReference type="InterPro" id="IPR037066">
    <property type="entry name" value="Plug_dom_sf"/>
</dbReference>
<keyword evidence="5 10" id="KW-0812">Transmembrane</keyword>
<dbReference type="Gene3D" id="2.40.170.20">
    <property type="entry name" value="TonB-dependent receptor, beta-barrel domain"/>
    <property type="match status" value="1"/>
</dbReference>
<sequence length="947" mass="100596">MKPRSHWSVCAATVLGVTVAGNAGAQAADPAQDRAQAPAAAPVEVIKVTGTRIARRDADTVGPMITMTSDDIKFAAPTSVGDMLQSLPNTGVSLNSNGTQGTSFGVSSINLRYLGSAEGSGNRTLVLVDGHRWPSAAGGRGFRDFVDLNSIPLGIIDNIEVLKDGASAIYGADAIAGVVNIHTKRRLDGFQTDLRVGETSRGDNRNYNGFINWGKKLDAASVFLSASFNETRPILTADRDVTRTALAPLTAPPTSPQGLYVLPGLSNNKYFGTPAGFASNAANAITRNTGVTTIGSGAGADDSFHRAALPDDYYNTQTQGIYATGPSKTNGLFGRLSYRINDDVAAHVEAMYSTRRSSQLFAPFSLDIRGSNGFSIPADQAYNPFGTANGVPATNALGFSGSTFRIQRVPVEVGNRDNVQHVATSRLLVGLDGSTELWGHWDWDFTLSHSKTKATFDAYNQINLENVYRGLGANCTGSCVPLNIFGTITPAMADYIRFKGHDENSTTQTDLAFNATRTLMELPGGPLGLATGYEYRKEGAEDLPDSFASAPSSVLPLVNGVAQSPTTASGRDVTRGSYSLNEAYAELSAPILAGLPGIDKLELDGAVRYSRYSTVGGKATSKLGILYRPVKSLLARGTWSQGFRAPSILELYQGQRQTNFPTVDPCNGGGAGLPGCAGVPSSYNQSQYNGGLTRGITAGNRFLKPETADTYSLGLAWTPESLKGFSLTADKFLIKVKDAIAAQTATQILQSCATTGNFCELVVRAPSGEVQQLTQAVVNLSRIEVAGIDATARYVVPVAGGKIDTALDLSYLERYRSYVPQADGSVVIDDRAGKADQPRSTFPRLKGQASLRYLAPSWTASWKARYIGHSADLPGNAVNGGTVSAVTYHDLQLGYTLPSGKVTLAFGVDNLFDKQPPLSAANNPINFDIYTYDVRGRYMYAKVSSKF</sequence>
<evidence type="ECO:0000256" key="7">
    <source>
        <dbReference type="ARBA" id="ARBA00023136"/>
    </source>
</evidence>
<feature type="domain" description="TonB-dependent receptor-like beta-barrel" evidence="13">
    <location>
        <begin position="393"/>
        <end position="911"/>
    </location>
</feature>
<keyword evidence="16" id="KW-1185">Reference proteome</keyword>
<evidence type="ECO:0000256" key="9">
    <source>
        <dbReference type="ARBA" id="ARBA00023237"/>
    </source>
</evidence>
<evidence type="ECO:0000256" key="10">
    <source>
        <dbReference type="PROSITE-ProRule" id="PRU01360"/>
    </source>
</evidence>
<reference evidence="15 16" key="1">
    <citation type="submission" date="2022-08" db="EMBL/GenBank/DDBJ databases">
        <title>Reclassification of Massilia species as members of the genera Telluria, Duganella, Pseudoduganella, Mokoshia gen. nov. and Zemynaea gen. nov. using orthogonal and non-orthogonal genome-based approaches.</title>
        <authorList>
            <person name="Bowman J.P."/>
        </authorList>
    </citation>
    <scope>NUCLEOTIDE SEQUENCE [LARGE SCALE GENOMIC DNA]</scope>
    <source>
        <strain evidence="15 16">JCM 31606</strain>
    </source>
</reference>
<evidence type="ECO:0000259" key="14">
    <source>
        <dbReference type="Pfam" id="PF07715"/>
    </source>
</evidence>
<evidence type="ECO:0000256" key="4">
    <source>
        <dbReference type="ARBA" id="ARBA00022452"/>
    </source>
</evidence>
<dbReference type="InterPro" id="IPR039426">
    <property type="entry name" value="TonB-dep_rcpt-like"/>
</dbReference>
<evidence type="ECO:0000313" key="16">
    <source>
        <dbReference type="Proteomes" id="UP001204621"/>
    </source>
</evidence>
<evidence type="ECO:0000256" key="11">
    <source>
        <dbReference type="RuleBase" id="RU003357"/>
    </source>
</evidence>
<comment type="subcellular location">
    <subcellularLocation>
        <location evidence="1 10">Cell outer membrane</location>
        <topology evidence="1 10">Multi-pass membrane protein</topology>
    </subcellularLocation>
</comment>
<keyword evidence="3 10" id="KW-0813">Transport</keyword>
<evidence type="ECO:0000256" key="1">
    <source>
        <dbReference type="ARBA" id="ARBA00004571"/>
    </source>
</evidence>
<evidence type="ECO:0000256" key="6">
    <source>
        <dbReference type="ARBA" id="ARBA00023077"/>
    </source>
</evidence>
<dbReference type="InterPro" id="IPR012910">
    <property type="entry name" value="Plug_dom"/>
</dbReference>
<dbReference type="Pfam" id="PF07715">
    <property type="entry name" value="Plug"/>
    <property type="match status" value="1"/>
</dbReference>
<feature type="chain" id="PRO_5046349651" evidence="12">
    <location>
        <begin position="28"/>
        <end position="947"/>
    </location>
</feature>
<evidence type="ECO:0000313" key="15">
    <source>
        <dbReference type="EMBL" id="MCS0656842.1"/>
    </source>
</evidence>
<gene>
    <name evidence="15" type="ORF">NX778_02055</name>
</gene>
<proteinExistence type="inferred from homology"/>
<dbReference type="Gene3D" id="2.170.130.10">
    <property type="entry name" value="TonB-dependent receptor, plug domain"/>
    <property type="match status" value="1"/>
</dbReference>
<keyword evidence="9 10" id="KW-0998">Cell outer membrane</keyword>
<organism evidence="15 16">
    <name type="scientific">Massilia terrae</name>
    <dbReference type="NCBI Taxonomy" id="1811224"/>
    <lineage>
        <taxon>Bacteria</taxon>
        <taxon>Pseudomonadati</taxon>
        <taxon>Pseudomonadota</taxon>
        <taxon>Betaproteobacteria</taxon>
        <taxon>Burkholderiales</taxon>
        <taxon>Oxalobacteraceae</taxon>
        <taxon>Telluria group</taxon>
        <taxon>Massilia</taxon>
    </lineage>
</organism>
<feature type="domain" description="TonB-dependent receptor plug" evidence="14">
    <location>
        <begin position="59"/>
        <end position="178"/>
    </location>
</feature>
<dbReference type="RefSeq" id="WP_258810017.1">
    <property type="nucleotide sequence ID" value="NZ_JANUGU010000001.1"/>
</dbReference>
<dbReference type="SUPFAM" id="SSF56935">
    <property type="entry name" value="Porins"/>
    <property type="match status" value="1"/>
</dbReference>
<evidence type="ECO:0000256" key="5">
    <source>
        <dbReference type="ARBA" id="ARBA00022692"/>
    </source>
</evidence>
<dbReference type="PROSITE" id="PS52016">
    <property type="entry name" value="TONB_DEPENDENT_REC_3"/>
    <property type="match status" value="1"/>
</dbReference>
<dbReference type="Pfam" id="PF00593">
    <property type="entry name" value="TonB_dep_Rec_b-barrel"/>
    <property type="match status" value="1"/>
</dbReference>
<comment type="similarity">
    <text evidence="2 10 11">Belongs to the TonB-dependent receptor family.</text>
</comment>
<dbReference type="CDD" id="cd01347">
    <property type="entry name" value="ligand_gated_channel"/>
    <property type="match status" value="1"/>
</dbReference>
<dbReference type="InterPro" id="IPR000531">
    <property type="entry name" value="Beta-barrel_TonB"/>
</dbReference>
<dbReference type="EMBL" id="JANUGU010000001">
    <property type="protein sequence ID" value="MCS0656842.1"/>
    <property type="molecule type" value="Genomic_DNA"/>
</dbReference>
<evidence type="ECO:0000259" key="13">
    <source>
        <dbReference type="Pfam" id="PF00593"/>
    </source>
</evidence>
<dbReference type="PANTHER" id="PTHR47234:SF2">
    <property type="entry name" value="TONB-DEPENDENT RECEPTOR"/>
    <property type="match status" value="1"/>
</dbReference>